<accession>A0A317CAB6</accession>
<gene>
    <name evidence="2" type="ORF">DKW60_17830</name>
</gene>
<keyword evidence="3" id="KW-1185">Reference proteome</keyword>
<dbReference type="RefSeq" id="WP_109839021.1">
    <property type="nucleotide sequence ID" value="NZ_QGKM01000064.1"/>
</dbReference>
<sequence>MSKIAIIGSGISGLICGYNLSRNHEITVFEANDYIGGHTATIDVQADGKPWAIDTGFIVFNDHTYPHFQGMMDALGVPYQPTEMSFSVTNEATGLVYNGNTLSTLFAQRSNLFKPRFWRLLMEIVRFNRSCKALNKTGDIDPSLTVKDFLESERLSQYFAENYILPMGAAIWSASLGEIEAFPLKFFIQFFENHGLLNITDRPQWFSIKGGSKAYIPKMIRGFEENIRLSTPVKSVVRLETDIQIILENGQVQTFDEVIFACHSDQALEILKTPSEAEKRVLSSIPYRENEVILHRDEALLPEIPEAVASWNYHLSGDRALPASVTYSMNILQCLPEDAPQFCVTLNNTQKIDPDKVIGIYRYSHPVFSLNMVEAQSLRSTMCGVDRIHYCGAYWYNGFHEDGVRSALDVCKRFEVSHE</sequence>
<dbReference type="Proteomes" id="UP000245539">
    <property type="component" value="Unassembled WGS sequence"/>
</dbReference>
<dbReference type="PANTHER" id="PTHR42923:SF17">
    <property type="entry name" value="AMINE OXIDASE DOMAIN-CONTAINING PROTEIN"/>
    <property type="match status" value="1"/>
</dbReference>
<dbReference type="Gene3D" id="1.10.405.20">
    <property type="match status" value="1"/>
</dbReference>
<dbReference type="InterPro" id="IPR036188">
    <property type="entry name" value="FAD/NAD-bd_sf"/>
</dbReference>
<evidence type="ECO:0000313" key="2">
    <source>
        <dbReference type="EMBL" id="PWQ93320.1"/>
    </source>
</evidence>
<protein>
    <submittedName>
        <fullName evidence="2">FAD-dependent oxidoreductase</fullName>
    </submittedName>
</protein>
<evidence type="ECO:0000313" key="3">
    <source>
        <dbReference type="Proteomes" id="UP000245539"/>
    </source>
</evidence>
<organism evidence="2 3">
    <name type="scientific">Leucothrix pacifica</name>
    <dbReference type="NCBI Taxonomy" id="1247513"/>
    <lineage>
        <taxon>Bacteria</taxon>
        <taxon>Pseudomonadati</taxon>
        <taxon>Pseudomonadota</taxon>
        <taxon>Gammaproteobacteria</taxon>
        <taxon>Thiotrichales</taxon>
        <taxon>Thiotrichaceae</taxon>
        <taxon>Leucothrix</taxon>
    </lineage>
</organism>
<dbReference type="SUPFAM" id="SSF51905">
    <property type="entry name" value="FAD/NAD(P)-binding domain"/>
    <property type="match status" value="1"/>
</dbReference>
<comment type="caution">
    <text evidence="2">The sequence shown here is derived from an EMBL/GenBank/DDBJ whole genome shotgun (WGS) entry which is preliminary data.</text>
</comment>
<name>A0A317CAB6_9GAMM</name>
<evidence type="ECO:0000259" key="1">
    <source>
        <dbReference type="Pfam" id="PF01593"/>
    </source>
</evidence>
<feature type="domain" description="Amine oxidase" evidence="1">
    <location>
        <begin position="11"/>
        <end position="287"/>
    </location>
</feature>
<reference evidence="2 3" key="1">
    <citation type="submission" date="2018-05" db="EMBL/GenBank/DDBJ databases">
        <title>Leucothrix arctica sp. nov., isolated from Arctic seawater.</title>
        <authorList>
            <person name="Choi A."/>
            <person name="Baek K."/>
        </authorList>
    </citation>
    <scope>NUCLEOTIDE SEQUENCE [LARGE SCALE GENOMIC DNA]</scope>
    <source>
        <strain evidence="2 3">JCM 18388</strain>
    </source>
</reference>
<dbReference type="GO" id="GO:0016491">
    <property type="term" value="F:oxidoreductase activity"/>
    <property type="evidence" value="ECO:0007669"/>
    <property type="project" value="InterPro"/>
</dbReference>
<proteinExistence type="predicted"/>
<dbReference type="EMBL" id="QGKM01000064">
    <property type="protein sequence ID" value="PWQ93320.1"/>
    <property type="molecule type" value="Genomic_DNA"/>
</dbReference>
<dbReference type="Gene3D" id="3.30.70.1990">
    <property type="match status" value="1"/>
</dbReference>
<dbReference type="Gene3D" id="3.50.50.60">
    <property type="entry name" value="FAD/NAD(P)-binding domain"/>
    <property type="match status" value="1"/>
</dbReference>
<dbReference type="InterPro" id="IPR050464">
    <property type="entry name" value="Zeta_carotene_desat/Oxidored"/>
</dbReference>
<dbReference type="AlphaFoldDB" id="A0A317CAB6"/>
<dbReference type="PANTHER" id="PTHR42923">
    <property type="entry name" value="PROTOPORPHYRINOGEN OXIDASE"/>
    <property type="match status" value="1"/>
</dbReference>
<dbReference type="OrthoDB" id="20837at2"/>
<dbReference type="Pfam" id="PF01593">
    <property type="entry name" value="Amino_oxidase"/>
    <property type="match status" value="1"/>
</dbReference>
<dbReference type="InterPro" id="IPR002937">
    <property type="entry name" value="Amino_oxidase"/>
</dbReference>